<feature type="region of interest" description="Disordered" evidence="1">
    <location>
        <begin position="290"/>
        <end position="319"/>
    </location>
</feature>
<dbReference type="EMBL" id="BLLF01001989">
    <property type="protein sequence ID" value="GFH22200.1"/>
    <property type="molecule type" value="Genomic_DNA"/>
</dbReference>
<accession>A0A699ZM66</accession>
<gene>
    <name evidence="2" type="ORF">HaLaN_19625</name>
</gene>
<keyword evidence="3" id="KW-1185">Reference proteome</keyword>
<reference evidence="2 3" key="1">
    <citation type="submission" date="2020-02" db="EMBL/GenBank/DDBJ databases">
        <title>Draft genome sequence of Haematococcus lacustris strain NIES-144.</title>
        <authorList>
            <person name="Morimoto D."/>
            <person name="Nakagawa S."/>
            <person name="Yoshida T."/>
            <person name="Sawayama S."/>
        </authorList>
    </citation>
    <scope>NUCLEOTIDE SEQUENCE [LARGE SCALE GENOMIC DNA]</scope>
    <source>
        <strain evidence="2 3">NIES-144</strain>
    </source>
</reference>
<evidence type="ECO:0000313" key="2">
    <source>
        <dbReference type="EMBL" id="GFH22200.1"/>
    </source>
</evidence>
<feature type="compositionally biased region" description="Polar residues" evidence="1">
    <location>
        <begin position="1"/>
        <end position="18"/>
    </location>
</feature>
<comment type="caution">
    <text evidence="2">The sequence shown here is derived from an EMBL/GenBank/DDBJ whole genome shotgun (WGS) entry which is preliminary data.</text>
</comment>
<evidence type="ECO:0000256" key="1">
    <source>
        <dbReference type="SAM" id="MobiDB-lite"/>
    </source>
</evidence>
<sequence length="577" mass="60772">MFGQSAASGSTLYRSTRQAAYEKPQGSPSSVASTTAGSLQAALYGSRAGKNQSLPGNASTVVYRTFDEMPTDKAVLAQGTIVQGMPAHDAPAFTGGASWQNDVLLDITGAAAPGAARIQMNHSSGVFGSHGASAPKATTQYSTYCQERGIGGHSGAAIMQKIGLQARSTVDLENSSRSAPAASTVPKVGMAAADETHNTSAAAAASAAASAAAAAAALQPGATVAAAAAAAANANALYQRQYGAALKAAGGVSKDQVMQLTGNAMHHAIANLKYHGKGAAQEAMQLSPEYHGRGLGHSSVGASEGGSQGGTQGASCDSTHSTTAYLDCEEMGDAPGDHNQAAYARAGRARREYPDGWLYVYMPTLFTDHTSPVALNQANEIMMRLTIPGKQSTHLSTQLMPDWCHIAQGDVTYLPVPYDSKLYQLGSRFGFTAFSITLGSSYFQRLLATMPHLEYAVRCSGPAYADYLSCLPPCSDRRLALLHEQFKSQYSSAGEVTEDSTLRSIQFTCVYLATKIVDRMPMLEMLRYILTYLYGSTVSKAQAYDVESKCLEGLNFRLGPYFVSDDLSDEDWPYGCT</sequence>
<dbReference type="AlphaFoldDB" id="A0A699ZM66"/>
<protein>
    <submittedName>
        <fullName evidence="2">Uncharacterized protein</fullName>
    </submittedName>
</protein>
<feature type="region of interest" description="Disordered" evidence="1">
    <location>
        <begin position="1"/>
        <end position="34"/>
    </location>
</feature>
<proteinExistence type="predicted"/>
<evidence type="ECO:0000313" key="3">
    <source>
        <dbReference type="Proteomes" id="UP000485058"/>
    </source>
</evidence>
<name>A0A699ZM66_HAELA</name>
<feature type="compositionally biased region" description="Gly residues" evidence="1">
    <location>
        <begin position="303"/>
        <end position="312"/>
    </location>
</feature>
<dbReference type="Proteomes" id="UP000485058">
    <property type="component" value="Unassembled WGS sequence"/>
</dbReference>
<organism evidence="2 3">
    <name type="scientific">Haematococcus lacustris</name>
    <name type="common">Green alga</name>
    <name type="synonym">Haematococcus pluvialis</name>
    <dbReference type="NCBI Taxonomy" id="44745"/>
    <lineage>
        <taxon>Eukaryota</taxon>
        <taxon>Viridiplantae</taxon>
        <taxon>Chlorophyta</taxon>
        <taxon>core chlorophytes</taxon>
        <taxon>Chlorophyceae</taxon>
        <taxon>CS clade</taxon>
        <taxon>Chlamydomonadales</taxon>
        <taxon>Haematococcaceae</taxon>
        <taxon>Haematococcus</taxon>
    </lineage>
</organism>
<feature type="non-terminal residue" evidence="2">
    <location>
        <position position="1"/>
    </location>
</feature>